<dbReference type="InterPro" id="IPR014720">
    <property type="entry name" value="dsRBD_dom"/>
</dbReference>
<comment type="caution">
    <text evidence="2">The sequence shown here is derived from an EMBL/GenBank/DDBJ whole genome shotgun (WGS) entry which is preliminary data.</text>
</comment>
<protein>
    <submittedName>
        <fullName evidence="2">Ribonuclease III</fullName>
    </submittedName>
</protein>
<dbReference type="PROSITE" id="PS50137">
    <property type="entry name" value="DS_RBD"/>
    <property type="match status" value="1"/>
</dbReference>
<evidence type="ECO:0000259" key="1">
    <source>
        <dbReference type="PROSITE" id="PS50137"/>
    </source>
</evidence>
<dbReference type="SUPFAM" id="SSF54768">
    <property type="entry name" value="dsRNA-binding domain-like"/>
    <property type="match status" value="1"/>
</dbReference>
<dbReference type="AlphaFoldDB" id="T1BWU2"/>
<sequence length="59" mass="6757">QARHHPLPVYELLAREGVDHAPHFRVRCQMQGKEALGEGRSRRDAEQQAALNILQQLET</sequence>
<name>T1BWU2_9ZZZZ</name>
<proteinExistence type="predicted"/>
<accession>T1BWU2</accession>
<organism evidence="2">
    <name type="scientific">mine drainage metagenome</name>
    <dbReference type="NCBI Taxonomy" id="410659"/>
    <lineage>
        <taxon>unclassified sequences</taxon>
        <taxon>metagenomes</taxon>
        <taxon>ecological metagenomes</taxon>
    </lineage>
</organism>
<reference evidence="2" key="2">
    <citation type="journal article" date="2014" name="ISME J.">
        <title>Microbial stratification in low pH oxic and suboxic macroscopic growths along an acid mine drainage.</title>
        <authorList>
            <person name="Mendez-Garcia C."/>
            <person name="Mesa V."/>
            <person name="Sprenger R.R."/>
            <person name="Richter M."/>
            <person name="Diez M.S."/>
            <person name="Solano J."/>
            <person name="Bargiela R."/>
            <person name="Golyshina O.V."/>
            <person name="Manteca A."/>
            <person name="Ramos J.L."/>
            <person name="Gallego J.R."/>
            <person name="Llorente I."/>
            <person name="Martins Dos Santos V.A."/>
            <person name="Jensen O.N."/>
            <person name="Pelaez A.I."/>
            <person name="Sanchez J."/>
            <person name="Ferrer M."/>
        </authorList>
    </citation>
    <scope>NUCLEOTIDE SEQUENCE</scope>
</reference>
<reference evidence="2" key="1">
    <citation type="submission" date="2013-08" db="EMBL/GenBank/DDBJ databases">
        <authorList>
            <person name="Mendez C."/>
            <person name="Richter M."/>
            <person name="Ferrer M."/>
            <person name="Sanchez J."/>
        </authorList>
    </citation>
    <scope>NUCLEOTIDE SEQUENCE</scope>
</reference>
<gene>
    <name evidence="2" type="ORF">B1A_02958</name>
</gene>
<dbReference type="CDD" id="cd10845">
    <property type="entry name" value="DSRM_RNAse_III_family"/>
    <property type="match status" value="1"/>
</dbReference>
<feature type="domain" description="DRBM" evidence="1">
    <location>
        <begin position="1"/>
        <end position="59"/>
    </location>
</feature>
<dbReference type="Pfam" id="PF00035">
    <property type="entry name" value="dsrm"/>
    <property type="match status" value="1"/>
</dbReference>
<dbReference type="Gene3D" id="3.30.160.20">
    <property type="match status" value="1"/>
</dbReference>
<dbReference type="EMBL" id="AUZX01002177">
    <property type="protein sequence ID" value="EQD77446.1"/>
    <property type="molecule type" value="Genomic_DNA"/>
</dbReference>
<dbReference type="SMART" id="SM00358">
    <property type="entry name" value="DSRM"/>
    <property type="match status" value="1"/>
</dbReference>
<evidence type="ECO:0000313" key="2">
    <source>
        <dbReference type="EMBL" id="EQD77446.1"/>
    </source>
</evidence>
<feature type="non-terminal residue" evidence="2">
    <location>
        <position position="1"/>
    </location>
</feature>